<dbReference type="InterPro" id="IPR039128">
    <property type="entry name" value="TRIP4-like"/>
</dbReference>
<proteinExistence type="predicted"/>
<dbReference type="PANTHER" id="PTHR12963">
    <property type="entry name" value="THYROID RECEPTOR INTERACTING PROTEIN RELATED"/>
    <property type="match status" value="1"/>
</dbReference>
<feature type="domain" description="Activating signal cointegrator 1 third" evidence="2">
    <location>
        <begin position="216"/>
        <end position="266"/>
    </location>
</feature>
<feature type="compositionally biased region" description="Polar residues" evidence="1">
    <location>
        <begin position="107"/>
        <end position="119"/>
    </location>
</feature>
<dbReference type="AlphaFoldDB" id="A0AAN8Z3E7"/>
<evidence type="ECO:0000259" key="2">
    <source>
        <dbReference type="Pfam" id="PF23134"/>
    </source>
</evidence>
<evidence type="ECO:0000313" key="4">
    <source>
        <dbReference type="Proteomes" id="UP001370490"/>
    </source>
</evidence>
<dbReference type="PANTHER" id="PTHR12963:SF4">
    <property type="entry name" value="ACTIVATING SIGNAL COINTEGRATOR 1"/>
    <property type="match status" value="1"/>
</dbReference>
<gene>
    <name evidence="3" type="ORF">RJ641_009330</name>
</gene>
<dbReference type="InterPro" id="IPR056993">
    <property type="entry name" value="TRIP4_3rd_dom"/>
</dbReference>
<dbReference type="Pfam" id="PF23134">
    <property type="entry name" value="TRIP4_3rd"/>
    <property type="match status" value="1"/>
</dbReference>
<comment type="caution">
    <text evidence="3">The sequence shown here is derived from an EMBL/GenBank/DDBJ whole genome shotgun (WGS) entry which is preliminary data.</text>
</comment>
<dbReference type="GO" id="GO:0045893">
    <property type="term" value="P:positive regulation of DNA-templated transcription"/>
    <property type="evidence" value="ECO:0007669"/>
    <property type="project" value="TreeGrafter"/>
</dbReference>
<dbReference type="Proteomes" id="UP001370490">
    <property type="component" value="Unassembled WGS sequence"/>
</dbReference>
<evidence type="ECO:0000313" key="3">
    <source>
        <dbReference type="EMBL" id="KAK6925004.1"/>
    </source>
</evidence>
<organism evidence="3 4">
    <name type="scientific">Dillenia turbinata</name>
    <dbReference type="NCBI Taxonomy" id="194707"/>
    <lineage>
        <taxon>Eukaryota</taxon>
        <taxon>Viridiplantae</taxon>
        <taxon>Streptophyta</taxon>
        <taxon>Embryophyta</taxon>
        <taxon>Tracheophyta</taxon>
        <taxon>Spermatophyta</taxon>
        <taxon>Magnoliopsida</taxon>
        <taxon>eudicotyledons</taxon>
        <taxon>Gunneridae</taxon>
        <taxon>Pentapetalae</taxon>
        <taxon>Dilleniales</taxon>
        <taxon>Dilleniaceae</taxon>
        <taxon>Dillenia</taxon>
    </lineage>
</organism>
<evidence type="ECO:0000256" key="1">
    <source>
        <dbReference type="SAM" id="MobiDB-lite"/>
    </source>
</evidence>
<name>A0AAN8Z3E7_9MAGN</name>
<dbReference type="EMBL" id="JBAMMX010000016">
    <property type="protein sequence ID" value="KAK6925004.1"/>
    <property type="molecule type" value="Genomic_DNA"/>
</dbReference>
<feature type="region of interest" description="Disordered" evidence="1">
    <location>
        <begin position="82"/>
        <end position="125"/>
    </location>
</feature>
<protein>
    <recommendedName>
        <fullName evidence="2">Activating signal cointegrator 1 third domain-containing protein</fullName>
    </recommendedName>
</protein>
<reference evidence="3 4" key="1">
    <citation type="submission" date="2023-12" db="EMBL/GenBank/DDBJ databases">
        <title>A high-quality genome assembly for Dillenia turbinata (Dilleniales).</title>
        <authorList>
            <person name="Chanderbali A."/>
        </authorList>
    </citation>
    <scope>NUCLEOTIDE SEQUENCE [LARGE SCALE GENOMIC DNA]</scope>
    <source>
        <strain evidence="3">LSX21</strain>
        <tissue evidence="3">Leaf</tissue>
    </source>
</reference>
<dbReference type="GO" id="GO:0005634">
    <property type="term" value="C:nucleus"/>
    <property type="evidence" value="ECO:0007669"/>
    <property type="project" value="TreeGrafter"/>
</dbReference>
<keyword evidence="4" id="KW-1185">Reference proteome</keyword>
<sequence length="312" mass="35180">MAREGVARSNQKMENGLRLDKDMISGLVSYCEFAPPQDAKEYVDNIIGLEAGKNVIEKYLQWRGYAELPSTADISTSRLHAYVKPPTDKGSTSTNKKPSRQPREVPGSSNQEQQGSNENVESRREIRGLKRRVAKLLPLQRPQKAELYSRRGNRAREGEGPCSFCGALVLREGSSYAGLDDGLVPLSDAEVAAEAHAKRLVEYNWNSAARTTVIDDQSVYYEFEGNSWLIAQEKELLRSREEIEEAERARHNRVVVTFDLVGRKVLLSENEVKELESETKIISALDEREVNWVKPNPDSTNLHGPWPHKETC</sequence>
<accession>A0AAN8Z3E7</accession>